<feature type="chain" id="PRO_5016959188" evidence="10">
    <location>
        <begin position="20"/>
        <end position="246"/>
    </location>
</feature>
<dbReference type="PANTHER" id="PTHR10266">
    <property type="entry name" value="CYTOCHROME C1"/>
    <property type="match status" value="1"/>
</dbReference>
<sequence length="246" mass="27879">MKKIILASLLALAPLVSLAAGEGPQLDKAGIDLEDKASLQRGAGHFFNYCVGCHSLKFMRYNRMGQDLGISDEVLKSTILPSYKKAGDTITVSMPEDLGKKWFGKAPPDLSVTARYRGTDWIYTYLRSFYLDDKRPYGVNNLVFPDVGMPHVLWELEGAKKAVYKTETNAEGNEHQVFEGFEQVKPGKLTPAEYDRFARDLTNFLTYVAEPVRVEREKLGIWVILFLLVFTGVAYLLKKEYWKDVH</sequence>
<evidence type="ECO:0000256" key="3">
    <source>
        <dbReference type="ARBA" id="ARBA00022692"/>
    </source>
</evidence>
<dbReference type="GO" id="GO:0016020">
    <property type="term" value="C:membrane"/>
    <property type="evidence" value="ECO:0007669"/>
    <property type="project" value="UniProtKB-SubCell"/>
</dbReference>
<evidence type="ECO:0000256" key="8">
    <source>
        <dbReference type="PIRSR" id="PIRSR602326-1"/>
    </source>
</evidence>
<dbReference type="PROSITE" id="PS51007">
    <property type="entry name" value="CYTC"/>
    <property type="match status" value="1"/>
</dbReference>
<keyword evidence="10" id="KW-0732">Signal</keyword>
<dbReference type="RefSeq" id="WP_114278256.1">
    <property type="nucleotide sequence ID" value="NZ_QPJY01000001.1"/>
</dbReference>
<evidence type="ECO:0000256" key="5">
    <source>
        <dbReference type="ARBA" id="ARBA00022989"/>
    </source>
</evidence>
<evidence type="ECO:0000313" key="12">
    <source>
        <dbReference type="EMBL" id="RCX33413.1"/>
    </source>
</evidence>
<keyword evidence="6 8" id="KW-0408">Iron</keyword>
<evidence type="ECO:0000256" key="9">
    <source>
        <dbReference type="SAM" id="Phobius"/>
    </source>
</evidence>
<dbReference type="PRINTS" id="PR00603">
    <property type="entry name" value="CYTOCHROMEC1"/>
</dbReference>
<feature type="binding site" description="covalent" evidence="8">
    <location>
        <position position="54"/>
    </location>
    <ligand>
        <name>heme c</name>
        <dbReference type="ChEBI" id="CHEBI:61717"/>
    </ligand>
</feature>
<keyword evidence="7 9" id="KW-0472">Membrane</keyword>
<feature type="transmembrane region" description="Helical" evidence="9">
    <location>
        <begin position="219"/>
        <end position="237"/>
    </location>
</feature>
<dbReference type="InterPro" id="IPR036909">
    <property type="entry name" value="Cyt_c-like_dom_sf"/>
</dbReference>
<dbReference type="OrthoDB" id="9798864at2"/>
<evidence type="ECO:0000259" key="11">
    <source>
        <dbReference type="PROSITE" id="PS51007"/>
    </source>
</evidence>
<keyword evidence="3 9" id="KW-0812">Transmembrane</keyword>
<dbReference type="GO" id="GO:0020037">
    <property type="term" value="F:heme binding"/>
    <property type="evidence" value="ECO:0007669"/>
    <property type="project" value="InterPro"/>
</dbReference>
<feature type="domain" description="Cytochrome c" evidence="11">
    <location>
        <begin position="37"/>
        <end position="205"/>
    </location>
</feature>
<dbReference type="Gene3D" id="1.20.5.100">
    <property type="entry name" value="Cytochrome c1, transmembrane anchor, C-terminal"/>
    <property type="match status" value="1"/>
</dbReference>
<dbReference type="InterPro" id="IPR009056">
    <property type="entry name" value="Cyt_c-like_dom"/>
</dbReference>
<reference evidence="12 13" key="1">
    <citation type="submission" date="2018-07" db="EMBL/GenBank/DDBJ databases">
        <title>Genomic Encyclopedia of Type Strains, Phase IV (KMG-IV): sequencing the most valuable type-strain genomes for metagenomic binning, comparative biology and taxonomic classification.</title>
        <authorList>
            <person name="Goeker M."/>
        </authorList>
    </citation>
    <scope>NUCLEOTIDE SEQUENCE [LARGE SCALE GENOMIC DNA]</scope>
    <source>
        <strain evidence="12 13">DSM 26407</strain>
    </source>
</reference>
<gene>
    <name evidence="12" type="ORF">DFQ59_101715</name>
</gene>
<feature type="binding site" description="covalent" evidence="8">
    <location>
        <position position="53"/>
    </location>
    <ligand>
        <name>heme c</name>
        <dbReference type="ChEBI" id="CHEBI:61717"/>
    </ligand>
</feature>
<keyword evidence="5 9" id="KW-1133">Transmembrane helix</keyword>
<evidence type="ECO:0000313" key="13">
    <source>
        <dbReference type="Proteomes" id="UP000252707"/>
    </source>
</evidence>
<comment type="caution">
    <text evidence="12">The sequence shown here is derived from an EMBL/GenBank/DDBJ whole genome shotgun (WGS) entry which is preliminary data.</text>
</comment>
<feature type="signal peptide" evidence="10">
    <location>
        <begin position="1"/>
        <end position="19"/>
    </location>
</feature>
<keyword evidence="13" id="KW-1185">Reference proteome</keyword>
<dbReference type="SUPFAM" id="SSF46626">
    <property type="entry name" value="Cytochrome c"/>
    <property type="match status" value="1"/>
</dbReference>
<evidence type="ECO:0000256" key="7">
    <source>
        <dbReference type="ARBA" id="ARBA00023136"/>
    </source>
</evidence>
<protein>
    <submittedName>
        <fullName evidence="12">Ubiquinol-cytochrome c reductase cytochrome c1 subunit</fullName>
    </submittedName>
</protein>
<accession>A0A369CI93</accession>
<evidence type="ECO:0000256" key="6">
    <source>
        <dbReference type="ARBA" id="ARBA00023004"/>
    </source>
</evidence>
<dbReference type="EMBL" id="QPJY01000001">
    <property type="protein sequence ID" value="RCX33413.1"/>
    <property type="molecule type" value="Genomic_DNA"/>
</dbReference>
<dbReference type="AlphaFoldDB" id="A0A369CI93"/>
<keyword evidence="4 8" id="KW-0479">Metal-binding</keyword>
<comment type="subcellular location">
    <subcellularLocation>
        <location evidence="1">Membrane</location>
    </subcellularLocation>
</comment>
<evidence type="ECO:0000256" key="2">
    <source>
        <dbReference type="ARBA" id="ARBA00022617"/>
    </source>
</evidence>
<dbReference type="GO" id="GO:0009055">
    <property type="term" value="F:electron transfer activity"/>
    <property type="evidence" value="ECO:0007669"/>
    <property type="project" value="InterPro"/>
</dbReference>
<proteinExistence type="predicted"/>
<dbReference type="GO" id="GO:0046872">
    <property type="term" value="F:metal ion binding"/>
    <property type="evidence" value="ECO:0007669"/>
    <property type="project" value="UniProtKB-KW"/>
</dbReference>
<evidence type="ECO:0000256" key="1">
    <source>
        <dbReference type="ARBA" id="ARBA00004370"/>
    </source>
</evidence>
<keyword evidence="2 8" id="KW-0349">Heme</keyword>
<evidence type="ECO:0000256" key="10">
    <source>
        <dbReference type="SAM" id="SignalP"/>
    </source>
</evidence>
<name>A0A369CI93_9GAMM</name>
<feature type="binding site" description="covalent" evidence="8">
    <location>
        <position position="50"/>
    </location>
    <ligand>
        <name>heme c</name>
        <dbReference type="ChEBI" id="CHEBI:61717"/>
    </ligand>
</feature>
<dbReference type="Proteomes" id="UP000252707">
    <property type="component" value="Unassembled WGS sequence"/>
</dbReference>
<comment type="cofactor">
    <cofactor evidence="8">
        <name>heme c</name>
        <dbReference type="ChEBI" id="CHEBI:61717"/>
    </cofactor>
    <text evidence="8">Binds 1 heme c group covalently per subunit.</text>
</comment>
<organism evidence="12 13">
    <name type="scientific">Thioalbus denitrificans</name>
    <dbReference type="NCBI Taxonomy" id="547122"/>
    <lineage>
        <taxon>Bacteria</taxon>
        <taxon>Pseudomonadati</taxon>
        <taxon>Pseudomonadota</taxon>
        <taxon>Gammaproteobacteria</taxon>
        <taxon>Chromatiales</taxon>
        <taxon>Ectothiorhodospiraceae</taxon>
        <taxon>Thioalbus</taxon>
    </lineage>
</organism>
<evidence type="ECO:0000256" key="4">
    <source>
        <dbReference type="ARBA" id="ARBA00022723"/>
    </source>
</evidence>
<dbReference type="InterPro" id="IPR002326">
    <property type="entry name" value="Cyt_c1"/>
</dbReference>
<dbReference type="Pfam" id="PF02167">
    <property type="entry name" value="Cytochrom_C1"/>
    <property type="match status" value="1"/>
</dbReference>
<dbReference type="PANTHER" id="PTHR10266:SF3">
    <property type="entry name" value="CYTOCHROME C1, HEME PROTEIN, MITOCHONDRIAL"/>
    <property type="match status" value="1"/>
</dbReference>
<dbReference type="Gene3D" id="1.10.760.10">
    <property type="entry name" value="Cytochrome c-like domain"/>
    <property type="match status" value="1"/>
</dbReference>